<keyword evidence="2" id="KW-0804">Transcription</keyword>
<dbReference type="PANTHER" id="PTHR34236">
    <property type="entry name" value="DIMETHYL SULFOXIDE REDUCTASE TRANSCRIPTIONAL ACTIVATOR"/>
    <property type="match status" value="1"/>
</dbReference>
<keyword evidence="6" id="KW-1185">Reference proteome</keyword>
<dbReference type="InterPro" id="IPR036388">
    <property type="entry name" value="WH-like_DNA-bd_sf"/>
</dbReference>
<dbReference type="InterPro" id="IPR007050">
    <property type="entry name" value="HTH_bacterioopsin"/>
</dbReference>
<feature type="domain" description="HVO-2928 N-terminal" evidence="4">
    <location>
        <begin position="3"/>
        <end position="171"/>
    </location>
</feature>
<evidence type="ECO:0000256" key="2">
    <source>
        <dbReference type="ARBA" id="ARBA00023163"/>
    </source>
</evidence>
<dbReference type="RefSeq" id="WP_089780413.1">
    <property type="nucleotide sequence ID" value="NZ_CABLRR010000003.1"/>
</dbReference>
<accession>A0A0D6JV99</accession>
<proteinExistence type="predicted"/>
<dbReference type="OrthoDB" id="198846at2157"/>
<sequence>MREFVFTVEYERGVDEVMDLFIENPDLHSKTMAIHATSESMWRLDRLTGPTEALEAFDEVIEQATRCNGVLGMCGAPVVEWDYEVLSETPNGRIVYSCREEGDGIQSIPHVAAKHIGDGLLMQAERRGAQNQWRLLISDDDTVSEIYEEVKDSLSDGLSLSVQRISEPECWLEEGVSADGLPPEQQAALEAAVEFGYYETPRQHTVKEISEELDIPNSTLQYRLTRAEAWLARQFVTDTLGTEVEERVDPEKLEASA</sequence>
<dbReference type="InterPro" id="IPR056529">
    <property type="entry name" value="HVO_2928_N"/>
</dbReference>
<dbReference type="Gene3D" id="1.10.10.10">
    <property type="entry name" value="Winged helix-like DNA-binding domain superfamily/Winged helix DNA-binding domain"/>
    <property type="match status" value="1"/>
</dbReference>
<evidence type="ECO:0000256" key="1">
    <source>
        <dbReference type="ARBA" id="ARBA00023015"/>
    </source>
</evidence>
<dbReference type="EMBL" id="CSTE01000003">
    <property type="protein sequence ID" value="CQR52248.1"/>
    <property type="molecule type" value="Genomic_DNA"/>
</dbReference>
<dbReference type="Proteomes" id="UP000198902">
    <property type="component" value="Unassembled WGS sequence"/>
</dbReference>
<reference evidence="6" key="1">
    <citation type="submission" date="2015-03" db="EMBL/GenBank/DDBJ databases">
        <authorList>
            <person name="Urmite Genomes"/>
        </authorList>
    </citation>
    <scope>NUCLEOTIDE SEQUENCE [LARGE SCALE GENOMIC DNA]</scope>
    <source>
        <strain evidence="6">Arc-Hr</strain>
    </source>
</reference>
<evidence type="ECO:0000259" key="4">
    <source>
        <dbReference type="Pfam" id="PF24281"/>
    </source>
</evidence>
<name>A0A0D6JV99_9EURY</name>
<evidence type="ECO:0000313" key="5">
    <source>
        <dbReference type="EMBL" id="CQR52248.1"/>
    </source>
</evidence>
<dbReference type="Pfam" id="PF04967">
    <property type="entry name" value="HTH_10"/>
    <property type="match status" value="1"/>
</dbReference>
<dbReference type="AlphaFoldDB" id="A0A0D6JV99"/>
<organism evidence="5 6">
    <name type="scientific">Haloferax massiliensis</name>
    <dbReference type="NCBI Taxonomy" id="1476858"/>
    <lineage>
        <taxon>Archaea</taxon>
        <taxon>Methanobacteriati</taxon>
        <taxon>Methanobacteriota</taxon>
        <taxon>Stenosarchaea group</taxon>
        <taxon>Halobacteria</taxon>
        <taxon>Halobacteriales</taxon>
        <taxon>Haloferacaceae</taxon>
        <taxon>Haloferax</taxon>
    </lineage>
</organism>
<dbReference type="PANTHER" id="PTHR34236:SF1">
    <property type="entry name" value="DIMETHYL SULFOXIDE REDUCTASE TRANSCRIPTIONAL ACTIVATOR"/>
    <property type="match status" value="1"/>
</dbReference>
<keyword evidence="1" id="KW-0805">Transcription regulation</keyword>
<gene>
    <name evidence="5" type="ORF">BN996_03056</name>
</gene>
<feature type="domain" description="HTH bat-type" evidence="3">
    <location>
        <begin position="183"/>
        <end position="231"/>
    </location>
</feature>
<evidence type="ECO:0000313" key="6">
    <source>
        <dbReference type="Proteomes" id="UP000198902"/>
    </source>
</evidence>
<dbReference type="Pfam" id="PF24281">
    <property type="entry name" value="HVO_2928_N"/>
    <property type="match status" value="1"/>
</dbReference>
<evidence type="ECO:0000259" key="3">
    <source>
        <dbReference type="Pfam" id="PF04967"/>
    </source>
</evidence>
<protein>
    <submittedName>
        <fullName evidence="5">HTH DNA binding domain protein</fullName>
    </submittedName>
</protein>